<organism evidence="1 2">
    <name type="scientific">Clavispora lusitaniae</name>
    <name type="common">Candida lusitaniae</name>
    <dbReference type="NCBI Taxonomy" id="36911"/>
    <lineage>
        <taxon>Eukaryota</taxon>
        <taxon>Fungi</taxon>
        <taxon>Dikarya</taxon>
        <taxon>Ascomycota</taxon>
        <taxon>Saccharomycotina</taxon>
        <taxon>Pichiomycetes</taxon>
        <taxon>Metschnikowiaceae</taxon>
        <taxon>Clavispora</taxon>
    </lineage>
</organism>
<evidence type="ECO:0000313" key="2">
    <source>
        <dbReference type="Proteomes" id="UP000326582"/>
    </source>
</evidence>
<protein>
    <submittedName>
        <fullName evidence="1">Serine threonine-kinase</fullName>
    </submittedName>
</protein>
<reference evidence="2" key="1">
    <citation type="journal article" date="2019" name="MBio">
        <title>Comparative genomics for the elucidation of multidrug resistance (MDR) in Candida lusitaniae.</title>
        <authorList>
            <person name="Kannan A."/>
            <person name="Asner S.A."/>
            <person name="Trachsel E."/>
            <person name="Kelly S."/>
            <person name="Parker J."/>
            <person name="Sanglard D."/>
        </authorList>
    </citation>
    <scope>NUCLEOTIDE SEQUENCE [LARGE SCALE GENOMIC DNA]</scope>
    <source>
        <strain evidence="2">P1</strain>
    </source>
</reference>
<proteinExistence type="predicted"/>
<sequence>MGRIRRPFSSILYFMGLFSRKKSISKVLPDEAGSGSRNVLVRTLSPAGLRRSRSATPNHEKQDRAGQVKDGGTDRNEAGDRDRDEDRKRDQDGDDRVRGQNRTSSLRVSPSNGTATDKEYNMLGGPSAETKKPISSTNTRANPSTEPGSESHPDTDSYSDTDSDTDSNSDTDSDSDTDTDTDSEEVTHDHAMQPQTSHASQFPTFMGFRGLMRSARDEPDTSRPSVSLLHSSAHIPRLSPSMDRSDPRAAEPAIGDEQTKLITTLRKRLAQLMDSAHDAKAQRAALVGHATLEERYGVLTKVVGRGAYGIIRVAAKVDKDGKQHSAEYAIKELQRRDKSTESRERFIDRVVSEFVLSSTLNCKNLVRTFDLLVMLAPESASANADLKVGQVMEYTGGGDLFSYCRKCVATQEYLSIEQIDCMAKQLASGLWYMHQHGVAHCDVKLENVLLAYGAPTAQSRAPLTLKLSDFGKSSVFRTKWDRKEQLWPTSSGLLGTEPYMAPEEHEPASFVSLPKKDCWALGIAILALFNFRRSYFSGRYGDFCSVSVHDKTHDEDVSLVYPATVLWTSTAQKNKKAKDEVFGEYCNSRMLADYNRKTKEWTIRRRGSFAPIETLFEETDKEDFDEDDFVLRRFFLYKLLDTDPARRASVDELLRGDWMRSVRCCE</sequence>
<dbReference type="Proteomes" id="UP000326582">
    <property type="component" value="Chromosome 1"/>
</dbReference>
<name>A0ACD0WD81_CLALS</name>
<evidence type="ECO:0000313" key="1">
    <source>
        <dbReference type="EMBL" id="QFZ25489.1"/>
    </source>
</evidence>
<keyword evidence="2" id="KW-1185">Reference proteome</keyword>
<gene>
    <name evidence="1" type="ORF">EJF14_10585</name>
</gene>
<dbReference type="EMBL" id="CP038484">
    <property type="protein sequence ID" value="QFZ25489.1"/>
    <property type="molecule type" value="Genomic_DNA"/>
</dbReference>
<accession>A0ACD0WD81</accession>